<name>A0AAD9IN86_PROWI</name>
<sequence>MSSMVDTLELAQRWQECFAERVAPGRGLASLRGTPRRGRGTGPEACPASPDPDSVLQRRFRESDGVARDSTASTAASAQLVDGQRRAVLCEHVERAPPHTRPPLSVAIAELAEKKWPGLSTAHSDELSPASWYAVAWYPLYSVPAPAAAGPARALQAAFLTFHALGTGGATGAPRPPPASPSVAAMLTWRASAALHAARVHPGGVSALRPFGLTPYKALGRAWRSGPQAELHAAASAWLSARGVDLPDFEFFDRPGPAGMDVAHETPAPRYGPSQAHALSGRWRGFPAPAEADYTLADFELMRRLGDGSYSQVVLARHKTTGQEVALKIMDKRYLLRHNMVEYIRQERGLMDRLRHPGIARLLFSFQDNLSLYLGIEHCPHGELYDQIRVKRSLPEDTARAYAAEIFDTLCYLRERGVVHRDLKPENLLLSGEGHLKLIDFGSAKLLPGGGERAARGRGTPSPVDGRRPPVAPAPHLQLAEERRAVSLVGTADYVSPEVLENRDVTCASDLWALGCVLFQMLAGAAPFKAGSEYLTFQRILARDFQLPPHVSPAAADAIERLLHPDPMQRLGARDPEEFRRHPLFEGVRWDALWTQPGPSFVEMDLESLGSVTSSFDWELQSLSMGPSMGSSSLPEISRSRAEYTLCSTSDLYAVYTVLHIESKQSELRWSDSGRFYYFLANWQEQPKAAVPMTGTEGLQRKMGICDATLSGDEDAPESAGAADGTAEGAGPAERVTRTQILVPVSSACTCLTPALLRSFFSIRGVSAQQLLLALVDPNGVVSRTCLYNYIQAPLEGPGTADLDLLDD</sequence>
<dbReference type="PANTHER" id="PTHR24356">
    <property type="entry name" value="SERINE/THREONINE-PROTEIN KINASE"/>
    <property type="match status" value="1"/>
</dbReference>
<evidence type="ECO:0000313" key="14">
    <source>
        <dbReference type="Proteomes" id="UP001255856"/>
    </source>
</evidence>
<dbReference type="EC" id="2.7.11.1" evidence="2"/>
<evidence type="ECO:0000256" key="11">
    <source>
        <dbReference type="SAM" id="MobiDB-lite"/>
    </source>
</evidence>
<dbReference type="InterPro" id="IPR008271">
    <property type="entry name" value="Ser/Thr_kinase_AS"/>
</dbReference>
<dbReference type="PANTHER" id="PTHR24356:SF163">
    <property type="entry name" value="3-PHOSPHOINOSITIDE-DEPENDENT PROTEIN KINASE 1-RELATED"/>
    <property type="match status" value="1"/>
</dbReference>
<comment type="similarity">
    <text evidence="1">Belongs to the protein kinase superfamily. AGC Ser/Thr protein kinase family. PDPK1 subfamily.</text>
</comment>
<evidence type="ECO:0000259" key="12">
    <source>
        <dbReference type="PROSITE" id="PS50011"/>
    </source>
</evidence>
<dbReference type="Pfam" id="PF05623">
    <property type="entry name" value="DUF789"/>
    <property type="match status" value="1"/>
</dbReference>
<dbReference type="InterPro" id="IPR050236">
    <property type="entry name" value="Ser_Thr_kinase_AGC"/>
</dbReference>
<feature type="region of interest" description="Disordered" evidence="11">
    <location>
        <begin position="28"/>
        <end position="52"/>
    </location>
</feature>
<evidence type="ECO:0000256" key="10">
    <source>
        <dbReference type="PROSITE-ProRule" id="PRU10141"/>
    </source>
</evidence>
<feature type="domain" description="Protein kinase" evidence="12">
    <location>
        <begin position="299"/>
        <end position="585"/>
    </location>
</feature>
<evidence type="ECO:0000256" key="1">
    <source>
        <dbReference type="ARBA" id="ARBA00010006"/>
    </source>
</evidence>
<dbReference type="InterPro" id="IPR017441">
    <property type="entry name" value="Protein_kinase_ATP_BS"/>
</dbReference>
<dbReference type="GO" id="GO:0004674">
    <property type="term" value="F:protein serine/threonine kinase activity"/>
    <property type="evidence" value="ECO:0007669"/>
    <property type="project" value="UniProtKB-KW"/>
</dbReference>
<evidence type="ECO:0000256" key="4">
    <source>
        <dbReference type="ARBA" id="ARBA00022679"/>
    </source>
</evidence>
<keyword evidence="5 10" id="KW-0547">Nucleotide-binding</keyword>
<protein>
    <recommendedName>
        <fullName evidence="2">non-specific serine/threonine protein kinase</fullName>
        <ecNumber evidence="2">2.7.11.1</ecNumber>
    </recommendedName>
</protein>
<dbReference type="Gene3D" id="3.30.200.20">
    <property type="entry name" value="Phosphorylase Kinase, domain 1"/>
    <property type="match status" value="1"/>
</dbReference>
<keyword evidence="6" id="KW-0418">Kinase</keyword>
<dbReference type="PROSITE" id="PS00108">
    <property type="entry name" value="PROTEIN_KINASE_ST"/>
    <property type="match status" value="1"/>
</dbReference>
<dbReference type="InterPro" id="IPR000719">
    <property type="entry name" value="Prot_kinase_dom"/>
</dbReference>
<dbReference type="SMART" id="SM00220">
    <property type="entry name" value="S_TKc"/>
    <property type="match status" value="1"/>
</dbReference>
<comment type="catalytic activity">
    <reaction evidence="9">
        <text>L-seryl-[protein] + ATP = O-phospho-L-seryl-[protein] + ADP + H(+)</text>
        <dbReference type="Rhea" id="RHEA:17989"/>
        <dbReference type="Rhea" id="RHEA-COMP:9863"/>
        <dbReference type="Rhea" id="RHEA-COMP:11604"/>
        <dbReference type="ChEBI" id="CHEBI:15378"/>
        <dbReference type="ChEBI" id="CHEBI:29999"/>
        <dbReference type="ChEBI" id="CHEBI:30616"/>
        <dbReference type="ChEBI" id="CHEBI:83421"/>
        <dbReference type="ChEBI" id="CHEBI:456216"/>
        <dbReference type="EC" id="2.7.11.1"/>
    </reaction>
</comment>
<dbReference type="AlphaFoldDB" id="A0AAD9IN86"/>
<dbReference type="InterPro" id="IPR011009">
    <property type="entry name" value="Kinase-like_dom_sf"/>
</dbReference>
<organism evidence="13 14">
    <name type="scientific">Prototheca wickerhamii</name>
    <dbReference type="NCBI Taxonomy" id="3111"/>
    <lineage>
        <taxon>Eukaryota</taxon>
        <taxon>Viridiplantae</taxon>
        <taxon>Chlorophyta</taxon>
        <taxon>core chlorophytes</taxon>
        <taxon>Trebouxiophyceae</taxon>
        <taxon>Chlorellales</taxon>
        <taxon>Chlorellaceae</taxon>
        <taxon>Prototheca</taxon>
    </lineage>
</organism>
<feature type="region of interest" description="Disordered" evidence="11">
    <location>
        <begin position="450"/>
        <end position="471"/>
    </location>
</feature>
<dbReference type="SUPFAM" id="SSF56112">
    <property type="entry name" value="Protein kinase-like (PK-like)"/>
    <property type="match status" value="1"/>
</dbReference>
<dbReference type="CDD" id="cd05581">
    <property type="entry name" value="STKc_PDK1"/>
    <property type="match status" value="1"/>
</dbReference>
<dbReference type="EMBL" id="JASFZW010000001">
    <property type="protein sequence ID" value="KAK2080620.1"/>
    <property type="molecule type" value="Genomic_DNA"/>
</dbReference>
<dbReference type="Pfam" id="PF00069">
    <property type="entry name" value="Pkinase"/>
    <property type="match status" value="1"/>
</dbReference>
<feature type="binding site" evidence="10">
    <location>
        <position position="328"/>
    </location>
    <ligand>
        <name>ATP</name>
        <dbReference type="ChEBI" id="CHEBI:30616"/>
    </ligand>
</feature>
<evidence type="ECO:0000256" key="9">
    <source>
        <dbReference type="ARBA" id="ARBA00048679"/>
    </source>
</evidence>
<dbReference type="InterPro" id="IPR039046">
    <property type="entry name" value="PDPK1"/>
</dbReference>
<feature type="region of interest" description="Disordered" evidence="11">
    <location>
        <begin position="710"/>
        <end position="732"/>
    </location>
</feature>
<comment type="catalytic activity">
    <reaction evidence="8">
        <text>L-threonyl-[protein] + ATP = O-phospho-L-threonyl-[protein] + ADP + H(+)</text>
        <dbReference type="Rhea" id="RHEA:46608"/>
        <dbReference type="Rhea" id="RHEA-COMP:11060"/>
        <dbReference type="Rhea" id="RHEA-COMP:11605"/>
        <dbReference type="ChEBI" id="CHEBI:15378"/>
        <dbReference type="ChEBI" id="CHEBI:30013"/>
        <dbReference type="ChEBI" id="CHEBI:30616"/>
        <dbReference type="ChEBI" id="CHEBI:61977"/>
        <dbReference type="ChEBI" id="CHEBI:456216"/>
        <dbReference type="EC" id="2.7.11.1"/>
    </reaction>
</comment>
<evidence type="ECO:0000256" key="7">
    <source>
        <dbReference type="ARBA" id="ARBA00022840"/>
    </source>
</evidence>
<evidence type="ECO:0000256" key="3">
    <source>
        <dbReference type="ARBA" id="ARBA00022527"/>
    </source>
</evidence>
<evidence type="ECO:0000256" key="2">
    <source>
        <dbReference type="ARBA" id="ARBA00012513"/>
    </source>
</evidence>
<dbReference type="GO" id="GO:0035556">
    <property type="term" value="P:intracellular signal transduction"/>
    <property type="evidence" value="ECO:0007669"/>
    <property type="project" value="TreeGrafter"/>
</dbReference>
<dbReference type="Gene3D" id="1.10.510.10">
    <property type="entry name" value="Transferase(Phosphotransferase) domain 1"/>
    <property type="match status" value="1"/>
</dbReference>
<accession>A0AAD9IN86</accession>
<dbReference type="Proteomes" id="UP001255856">
    <property type="component" value="Unassembled WGS sequence"/>
</dbReference>
<keyword evidence="7 10" id="KW-0067">ATP-binding</keyword>
<keyword evidence="4" id="KW-0808">Transferase</keyword>
<keyword evidence="3" id="KW-0723">Serine/threonine-protein kinase</keyword>
<comment type="caution">
    <text evidence="13">The sequence shown here is derived from an EMBL/GenBank/DDBJ whole genome shotgun (WGS) entry which is preliminary data.</text>
</comment>
<proteinExistence type="inferred from homology"/>
<dbReference type="FunFam" id="3.30.200.20:FF:000042">
    <property type="entry name" value="Aurora kinase A"/>
    <property type="match status" value="1"/>
</dbReference>
<evidence type="ECO:0000256" key="5">
    <source>
        <dbReference type="ARBA" id="ARBA00022741"/>
    </source>
</evidence>
<evidence type="ECO:0000256" key="8">
    <source>
        <dbReference type="ARBA" id="ARBA00047899"/>
    </source>
</evidence>
<dbReference type="PROSITE" id="PS50011">
    <property type="entry name" value="PROTEIN_KINASE_DOM"/>
    <property type="match status" value="1"/>
</dbReference>
<dbReference type="GO" id="GO:0005524">
    <property type="term" value="F:ATP binding"/>
    <property type="evidence" value="ECO:0007669"/>
    <property type="project" value="UniProtKB-UniRule"/>
</dbReference>
<dbReference type="PROSITE" id="PS00107">
    <property type="entry name" value="PROTEIN_KINASE_ATP"/>
    <property type="match status" value="1"/>
</dbReference>
<dbReference type="InterPro" id="IPR008507">
    <property type="entry name" value="DUF789"/>
</dbReference>
<reference evidence="13" key="1">
    <citation type="submission" date="2021-01" db="EMBL/GenBank/DDBJ databases">
        <authorList>
            <person name="Eckstrom K.M.E."/>
        </authorList>
    </citation>
    <scope>NUCLEOTIDE SEQUENCE</scope>
    <source>
        <strain evidence="13">UVCC 0001</strain>
    </source>
</reference>
<gene>
    <name evidence="13" type="ORF">QBZ16_000474</name>
</gene>
<evidence type="ECO:0000256" key="6">
    <source>
        <dbReference type="ARBA" id="ARBA00022777"/>
    </source>
</evidence>
<feature type="compositionally biased region" description="Low complexity" evidence="11">
    <location>
        <begin position="720"/>
        <end position="732"/>
    </location>
</feature>
<keyword evidence="14" id="KW-1185">Reference proteome</keyword>
<evidence type="ECO:0000313" key="13">
    <source>
        <dbReference type="EMBL" id="KAK2080620.1"/>
    </source>
</evidence>